<comment type="caution">
    <text evidence="1">The sequence shown here is derived from an EMBL/GenBank/DDBJ whole genome shotgun (WGS) entry which is preliminary data.</text>
</comment>
<protein>
    <submittedName>
        <fullName evidence="1">Uncharacterized protein</fullName>
    </submittedName>
</protein>
<evidence type="ECO:0000313" key="2">
    <source>
        <dbReference type="Proteomes" id="UP001153334"/>
    </source>
</evidence>
<gene>
    <name evidence="1" type="ORF">ONZ43_g4392</name>
</gene>
<name>A0ACC2IN91_9PEZI</name>
<proteinExistence type="predicted"/>
<accession>A0ACC2IN91</accession>
<dbReference type="Proteomes" id="UP001153334">
    <property type="component" value="Unassembled WGS sequence"/>
</dbReference>
<sequence length="614" mass="68865">MSDEELGKKDDDHKPVKNGGQRRSSAWQPARVPPRRFLKRVGFVFVVAILVYLFVHNIPILGPDNRMRRPVYPPPSTEAAQMQTVAMNNVERNFNGPIKFTNLAVSLQAISNTRGSQANNKNVLFAAASLKSAATLLPMACQMGLGLKSYVHFALLGRSSIDMEQLWEINGIDKSCVIIFHDARPDYAGISADARLEKAVFRGLHHINTYMHPQAIILDESNEEGFFTRGVKQHVKASKTPVVQLPRFASKSLSWMTKLDSAGLRMWNNIQIDIFIQATPKSAGSLIRLLRSLSAADYTSSAIPHITIELPHNIDAATKQFLEGFAWPPPNIPNPTNERYLSLRHRISKRKLTEEETSARFLESFWPTQPQQSHVLVLSPHVEVAPQFFNYLKYLLLEYRYSTNAGFHHWGKNLFGISLEQPLVTLDGKQKFSPPLFQHPEDVNGQIGGTSNPFLWQAPTSNAILLLGEKWMELHDFISRTMQAQDLLDIMPPVISEKAISKQHPSWLEIPEEYMDDDKELRSIAQKVRSAPETQLASLSLLDALPNNGNLWPLTALPIASWEGDEIDPRDLRTNAIEFELAFKKAVGACNLDSGAGQKAYESGSTRDLFCNVS</sequence>
<organism evidence="1 2">
    <name type="scientific">Nemania bipapillata</name>
    <dbReference type="NCBI Taxonomy" id="110536"/>
    <lineage>
        <taxon>Eukaryota</taxon>
        <taxon>Fungi</taxon>
        <taxon>Dikarya</taxon>
        <taxon>Ascomycota</taxon>
        <taxon>Pezizomycotina</taxon>
        <taxon>Sordariomycetes</taxon>
        <taxon>Xylariomycetidae</taxon>
        <taxon>Xylariales</taxon>
        <taxon>Xylariaceae</taxon>
        <taxon>Nemania</taxon>
    </lineage>
</organism>
<dbReference type="EMBL" id="JAPESX010001173">
    <property type="protein sequence ID" value="KAJ8116676.1"/>
    <property type="molecule type" value="Genomic_DNA"/>
</dbReference>
<evidence type="ECO:0000313" key="1">
    <source>
        <dbReference type="EMBL" id="KAJ8116676.1"/>
    </source>
</evidence>
<reference evidence="1" key="1">
    <citation type="submission" date="2022-11" db="EMBL/GenBank/DDBJ databases">
        <title>Genome Sequence of Nemania bipapillata.</title>
        <authorList>
            <person name="Buettner E."/>
        </authorList>
    </citation>
    <scope>NUCLEOTIDE SEQUENCE</scope>
    <source>
        <strain evidence="1">CP14</strain>
    </source>
</reference>
<keyword evidence="2" id="KW-1185">Reference proteome</keyword>